<dbReference type="Proteomes" id="UP001642409">
    <property type="component" value="Unassembled WGS sequence"/>
</dbReference>
<gene>
    <name evidence="1" type="ORF">HINF_LOCUS53137</name>
</gene>
<comment type="caution">
    <text evidence="1">The sequence shown here is derived from an EMBL/GenBank/DDBJ whole genome shotgun (WGS) entry which is preliminary data.</text>
</comment>
<dbReference type="EMBL" id="CAXDID020000269">
    <property type="protein sequence ID" value="CAL6067680.1"/>
    <property type="molecule type" value="Genomic_DNA"/>
</dbReference>
<evidence type="ECO:0000313" key="1">
    <source>
        <dbReference type="EMBL" id="CAL6067680.1"/>
    </source>
</evidence>
<evidence type="ECO:0000313" key="2">
    <source>
        <dbReference type="Proteomes" id="UP001642409"/>
    </source>
</evidence>
<protein>
    <submittedName>
        <fullName evidence="1">Hypothetical_protein</fullName>
    </submittedName>
</protein>
<reference evidence="1 2" key="1">
    <citation type="submission" date="2024-07" db="EMBL/GenBank/DDBJ databases">
        <authorList>
            <person name="Akdeniz Z."/>
        </authorList>
    </citation>
    <scope>NUCLEOTIDE SEQUENCE [LARGE SCALE GENOMIC DNA]</scope>
</reference>
<name>A0ABP1KRA3_9EUKA</name>
<proteinExistence type="predicted"/>
<keyword evidence="2" id="KW-1185">Reference proteome</keyword>
<sequence length="111" mass="13151">MTCRSQSWLFPAYASLMYMAYFKLSTLQIISNDRYFDISRDISEKKRPQLDNSVEIEIQLIFICNLEVILFIIQYENTQISYLNTRQLSDQLVLVTPVSFEVQNDSLQFFD</sequence>
<accession>A0ABP1KRA3</accession>
<organism evidence="1 2">
    <name type="scientific">Hexamita inflata</name>
    <dbReference type="NCBI Taxonomy" id="28002"/>
    <lineage>
        <taxon>Eukaryota</taxon>
        <taxon>Metamonada</taxon>
        <taxon>Diplomonadida</taxon>
        <taxon>Hexamitidae</taxon>
        <taxon>Hexamitinae</taxon>
        <taxon>Hexamita</taxon>
    </lineage>
</organism>